<dbReference type="EMBL" id="CP136511">
    <property type="protein sequence ID" value="WOD14058.1"/>
    <property type="molecule type" value="Genomic_DNA"/>
</dbReference>
<organism evidence="2 3">
    <name type="scientific">Paraburkholderia kirstenboschensis</name>
    <dbReference type="NCBI Taxonomy" id="1245436"/>
    <lineage>
        <taxon>Bacteria</taxon>
        <taxon>Pseudomonadati</taxon>
        <taxon>Pseudomonadota</taxon>
        <taxon>Betaproteobacteria</taxon>
        <taxon>Burkholderiales</taxon>
        <taxon>Burkholderiaceae</taxon>
        <taxon>Paraburkholderia</taxon>
    </lineage>
</organism>
<evidence type="ECO:0000313" key="2">
    <source>
        <dbReference type="EMBL" id="WOD14058.1"/>
    </source>
</evidence>
<keyword evidence="3" id="KW-1185">Reference proteome</keyword>
<feature type="transmembrane region" description="Helical" evidence="1">
    <location>
        <begin position="44"/>
        <end position="63"/>
    </location>
</feature>
<keyword evidence="1" id="KW-1133">Transmembrane helix</keyword>
<gene>
    <name evidence="2" type="ORF">RW095_00560</name>
</gene>
<dbReference type="Proteomes" id="UP001302652">
    <property type="component" value="Chromosome 3"/>
</dbReference>
<evidence type="ECO:0000256" key="1">
    <source>
        <dbReference type="SAM" id="Phobius"/>
    </source>
</evidence>
<sequence length="66" mass="7236">MSQVDSDELWKRHHDGQDKYTYFLLAAAGAAIGYALQKADGDKLSMWLIPFFGAPGVTIVVASEFS</sequence>
<keyword evidence="1" id="KW-0472">Membrane</keyword>
<reference evidence="2 3" key="1">
    <citation type="submission" date="2023-10" db="EMBL/GenBank/DDBJ databases">
        <title>Surface-active antibiotics is a multifunctional adaptation for post-fire microbes.</title>
        <authorList>
            <person name="Liu M.D."/>
            <person name="Du Y."/>
            <person name="Koupaei S.K."/>
            <person name="Kim N.R."/>
            <person name="Zhang W."/>
            <person name="Traxler M.F."/>
        </authorList>
    </citation>
    <scope>NUCLEOTIDE SEQUENCE [LARGE SCALE GENOMIC DNA]</scope>
    <source>
        <strain evidence="2 3">F3</strain>
    </source>
</reference>
<keyword evidence="1" id="KW-0812">Transmembrane</keyword>
<proteinExistence type="predicted"/>
<evidence type="ECO:0000313" key="3">
    <source>
        <dbReference type="Proteomes" id="UP001302652"/>
    </source>
</evidence>
<accession>A0ABZ0E9Z5</accession>
<protein>
    <submittedName>
        <fullName evidence="2">Uncharacterized protein</fullName>
    </submittedName>
</protein>
<dbReference type="RefSeq" id="WP_317015812.1">
    <property type="nucleotide sequence ID" value="NZ_CP136511.1"/>
</dbReference>
<feature type="transmembrane region" description="Helical" evidence="1">
    <location>
        <begin position="20"/>
        <end position="37"/>
    </location>
</feature>
<name>A0ABZ0E9Z5_9BURK</name>